<name>W7X3L6_TETTS</name>
<dbReference type="Pfam" id="PF13921">
    <property type="entry name" value="Myb_DNA-bind_6"/>
    <property type="match status" value="1"/>
</dbReference>
<feature type="compositionally biased region" description="Basic and acidic residues" evidence="9">
    <location>
        <begin position="106"/>
        <end position="124"/>
    </location>
</feature>
<feature type="domain" description="HTH myb-type" evidence="11">
    <location>
        <begin position="58"/>
        <end position="107"/>
    </location>
</feature>
<keyword evidence="13" id="KW-1185">Reference proteome</keyword>
<dbReference type="InterPro" id="IPR047242">
    <property type="entry name" value="CDC5L/Cef1"/>
</dbReference>
<evidence type="ECO:0000313" key="13">
    <source>
        <dbReference type="Proteomes" id="UP000009168"/>
    </source>
</evidence>
<dbReference type="PANTHER" id="PTHR45885:SF1">
    <property type="entry name" value="CELL DIVISION CYCLE 5-LIKE PROTEIN"/>
    <property type="match status" value="1"/>
</dbReference>
<dbReference type="Gene3D" id="1.10.10.60">
    <property type="entry name" value="Homeodomain-like"/>
    <property type="match status" value="2"/>
</dbReference>
<dbReference type="GO" id="GO:0005681">
    <property type="term" value="C:spliceosomal complex"/>
    <property type="evidence" value="ECO:0007669"/>
    <property type="project" value="UniProtKB-KW"/>
</dbReference>
<evidence type="ECO:0000256" key="7">
    <source>
        <dbReference type="ARBA" id="ARBA00023242"/>
    </source>
</evidence>
<dbReference type="SMART" id="SM00717">
    <property type="entry name" value="SANT"/>
    <property type="match status" value="2"/>
</dbReference>
<feature type="region of interest" description="Disordered" evidence="9">
    <location>
        <begin position="106"/>
        <end position="138"/>
    </location>
</feature>
<keyword evidence="5 12" id="KW-0238">DNA-binding</keyword>
<dbReference type="InterPro" id="IPR021786">
    <property type="entry name" value="Cdc5p/Cef1_C"/>
</dbReference>
<evidence type="ECO:0000256" key="1">
    <source>
        <dbReference type="ARBA" id="ARBA00010506"/>
    </source>
</evidence>
<feature type="region of interest" description="Disordered" evidence="9">
    <location>
        <begin position="783"/>
        <end position="802"/>
    </location>
</feature>
<organism evidence="12 13">
    <name type="scientific">Tetrahymena thermophila (strain SB210)</name>
    <dbReference type="NCBI Taxonomy" id="312017"/>
    <lineage>
        <taxon>Eukaryota</taxon>
        <taxon>Sar</taxon>
        <taxon>Alveolata</taxon>
        <taxon>Ciliophora</taxon>
        <taxon>Intramacronucleata</taxon>
        <taxon>Oligohymenophorea</taxon>
        <taxon>Hymenostomatida</taxon>
        <taxon>Tetrahymenina</taxon>
        <taxon>Tetrahymenidae</taxon>
        <taxon>Tetrahymena</taxon>
    </lineage>
</organism>
<evidence type="ECO:0000256" key="6">
    <source>
        <dbReference type="ARBA" id="ARBA00023187"/>
    </source>
</evidence>
<dbReference type="FunFam" id="1.10.10.60:FF:000021">
    <property type="entry name" value="CDC5 cell division cycle 5-like"/>
    <property type="match status" value="1"/>
</dbReference>
<dbReference type="RefSeq" id="XP_012656454.1">
    <property type="nucleotide sequence ID" value="XM_012801000.1"/>
</dbReference>
<evidence type="ECO:0000259" key="10">
    <source>
        <dbReference type="PROSITE" id="PS50090"/>
    </source>
</evidence>
<reference evidence="13" key="1">
    <citation type="journal article" date="2006" name="PLoS Biol.">
        <title>Macronuclear genome sequence of the ciliate Tetrahymena thermophila, a model eukaryote.</title>
        <authorList>
            <person name="Eisen J.A."/>
            <person name="Coyne R.S."/>
            <person name="Wu M."/>
            <person name="Wu D."/>
            <person name="Thiagarajan M."/>
            <person name="Wortman J.R."/>
            <person name="Badger J.H."/>
            <person name="Ren Q."/>
            <person name="Amedeo P."/>
            <person name="Jones K.M."/>
            <person name="Tallon L.J."/>
            <person name="Delcher A.L."/>
            <person name="Salzberg S.L."/>
            <person name="Silva J.C."/>
            <person name="Haas B.J."/>
            <person name="Majoros W.H."/>
            <person name="Farzad M."/>
            <person name="Carlton J.M."/>
            <person name="Smith R.K. Jr."/>
            <person name="Garg J."/>
            <person name="Pearlman R.E."/>
            <person name="Karrer K.M."/>
            <person name="Sun L."/>
            <person name="Manning G."/>
            <person name="Elde N.C."/>
            <person name="Turkewitz A.P."/>
            <person name="Asai D.J."/>
            <person name="Wilkes D.E."/>
            <person name="Wang Y."/>
            <person name="Cai H."/>
            <person name="Collins K."/>
            <person name="Stewart B.A."/>
            <person name="Lee S.R."/>
            <person name="Wilamowska K."/>
            <person name="Weinberg Z."/>
            <person name="Ruzzo W.L."/>
            <person name="Wloga D."/>
            <person name="Gaertig J."/>
            <person name="Frankel J."/>
            <person name="Tsao C.-C."/>
            <person name="Gorovsky M.A."/>
            <person name="Keeling P.J."/>
            <person name="Waller R.F."/>
            <person name="Patron N.J."/>
            <person name="Cherry J.M."/>
            <person name="Stover N.A."/>
            <person name="Krieger C.J."/>
            <person name="del Toro C."/>
            <person name="Ryder H.F."/>
            <person name="Williamson S.C."/>
            <person name="Barbeau R.A."/>
            <person name="Hamilton E.P."/>
            <person name="Orias E."/>
        </authorList>
    </citation>
    <scope>NUCLEOTIDE SEQUENCE [LARGE SCALE GENOMIC DNA]</scope>
    <source>
        <strain evidence="13">SB210</strain>
    </source>
</reference>
<evidence type="ECO:0000256" key="3">
    <source>
        <dbReference type="ARBA" id="ARBA00022728"/>
    </source>
</evidence>
<keyword evidence="7" id="KW-0539">Nucleus</keyword>
<feature type="domain" description="Myb-like" evidence="10">
    <location>
        <begin position="54"/>
        <end position="103"/>
    </location>
</feature>
<keyword evidence="2" id="KW-0507">mRNA processing</keyword>
<evidence type="ECO:0000313" key="12">
    <source>
        <dbReference type="EMBL" id="EWS71013.1"/>
    </source>
</evidence>
<gene>
    <name evidence="12" type="ORF">TTHERM_001035761</name>
</gene>
<dbReference type="OrthoDB" id="1410009at2759"/>
<dbReference type="GO" id="GO:0000974">
    <property type="term" value="C:Prp19 complex"/>
    <property type="evidence" value="ECO:0007669"/>
    <property type="project" value="InterPro"/>
</dbReference>
<protein>
    <submittedName>
        <fullName evidence="12">Myb-like DNA-binding domain protein</fullName>
    </submittedName>
</protein>
<dbReference type="InterPro" id="IPR017930">
    <property type="entry name" value="Myb_dom"/>
</dbReference>
<dbReference type="STRING" id="312017.W7X3L6"/>
<dbReference type="FunCoup" id="W7X3L6">
    <property type="interactions" value="431"/>
</dbReference>
<keyword evidence="8" id="KW-0175">Coiled coil</keyword>
<dbReference type="InterPro" id="IPR001005">
    <property type="entry name" value="SANT/Myb"/>
</dbReference>
<dbReference type="PANTHER" id="PTHR45885">
    <property type="entry name" value="CELL DIVISION CYCLE 5-LIKE PROTEIN"/>
    <property type="match status" value="1"/>
</dbReference>
<evidence type="ECO:0000256" key="8">
    <source>
        <dbReference type="SAM" id="Coils"/>
    </source>
</evidence>
<feature type="domain" description="HTH myb-type" evidence="11">
    <location>
        <begin position="1"/>
        <end position="57"/>
    </location>
</feature>
<evidence type="ECO:0000256" key="2">
    <source>
        <dbReference type="ARBA" id="ARBA00022664"/>
    </source>
</evidence>
<sequence>MRYIIKGGVWKNVEDEILKAAVMKYGLNQWSRISSLLIRKSAKQCKQRWYEWLDPQIKKTEWTREEDEKLLHLAKIFPCQWRTIAPLVNRTPNQCVERYERLLDIAQGKDPDDPNDPRKLKPGEIDPNPETKPAKVDQIDMDEDQKEMLAEARVRLANTMGKKPKRLAREKLIEDARRQAQLQKRTELKAAGIEILGKRRQKGTDYNQEIPFERVPQQKIYKVDNTETPKPNLSFQNLSLRDIVGQQRVEEEEAKRKHEEKAKKKLMEKDLSQVVDKMAKQTRDILMQRTQLVMPEVQLSDKDLELLGKQNAFSSNVGTDNEVTKGLMGNYTSMMTPTPMRTPRIIQDTVMTEAKNLVALNNTQTPLLGGQNAELIDPNRAFSTTANPTFKVPQTPNQFKKMLETASQNQIFAQPASKKRQQQIPQTPLKDEFNLNDKNRAPYMELENNSSWEYSQSQLTDDTQFIPRSNQEYLKMALQNIPKPQYEYEIEIPDLEDEEDQERMKQIDAREEEILKQKQQQQEREKQQRMKSLAIKKKLPRPFQIPNQLYDHIYNRQDLNDYRKEAEQMLESETIQLLTFDMQNFPFAGCKPVNTRISLENFEENEILKASQLVNSEIDQIKKELKVESVDSEFITSKYKDSEISIQYNRQQNQLVNVKQNKEAFKEILKQQAERNKLIMQRDQKKLDQFLLHKARTNLTGYVNIIQKNAKEIDELISTQLNLKIELDVFKKLQEQEKQSSIYRIEEQKNYYDQLVSKEKELQEKYDRFELLRYQIINEQKNETIDDEEEDNKKQNSDEDDIYLSNNRSYNYYNQNVIIEEINLFQ</sequence>
<dbReference type="CDD" id="cd00167">
    <property type="entry name" value="SANT"/>
    <property type="match status" value="1"/>
</dbReference>
<dbReference type="CDD" id="cd11659">
    <property type="entry name" value="SANT_CDC5_II"/>
    <property type="match status" value="1"/>
</dbReference>
<dbReference type="InterPro" id="IPR047240">
    <property type="entry name" value="SANT_CDC5L_II"/>
</dbReference>
<feature type="domain" description="Myb-like" evidence="10">
    <location>
        <begin position="2"/>
        <end position="53"/>
    </location>
</feature>
<dbReference type="InParanoid" id="W7X3L6"/>
<evidence type="ECO:0000256" key="5">
    <source>
        <dbReference type="ARBA" id="ARBA00023125"/>
    </source>
</evidence>
<dbReference type="InterPro" id="IPR009057">
    <property type="entry name" value="Homeodomain-like_sf"/>
</dbReference>
<dbReference type="SUPFAM" id="SSF46689">
    <property type="entry name" value="Homeodomain-like"/>
    <property type="match status" value="1"/>
</dbReference>
<keyword evidence="3" id="KW-0747">Spliceosome</keyword>
<comment type="similarity">
    <text evidence="1">Belongs to the CEF1 family.</text>
</comment>
<dbReference type="PROSITE" id="PS50090">
    <property type="entry name" value="MYB_LIKE"/>
    <property type="match status" value="2"/>
</dbReference>
<dbReference type="GO" id="GO:0003677">
    <property type="term" value="F:DNA binding"/>
    <property type="evidence" value="ECO:0007669"/>
    <property type="project" value="UniProtKB-KW"/>
</dbReference>
<dbReference type="Pfam" id="PF11831">
    <property type="entry name" value="Myb_Cef"/>
    <property type="match status" value="1"/>
</dbReference>
<keyword evidence="4" id="KW-0677">Repeat</keyword>
<dbReference type="EMBL" id="GG662225">
    <property type="protein sequence ID" value="EWS71013.1"/>
    <property type="molecule type" value="Genomic_DNA"/>
</dbReference>
<evidence type="ECO:0000256" key="9">
    <source>
        <dbReference type="SAM" id="MobiDB-lite"/>
    </source>
</evidence>
<dbReference type="GeneID" id="24441496"/>
<feature type="coiled-coil region" evidence="8">
    <location>
        <begin position="648"/>
        <end position="675"/>
    </location>
</feature>
<feature type="coiled-coil region" evidence="8">
    <location>
        <begin position="504"/>
        <end position="536"/>
    </location>
</feature>
<proteinExistence type="inferred from homology"/>
<dbReference type="eggNOG" id="KOG0050">
    <property type="taxonomic scope" value="Eukaryota"/>
</dbReference>
<evidence type="ECO:0000256" key="4">
    <source>
        <dbReference type="ARBA" id="ARBA00022737"/>
    </source>
</evidence>
<accession>W7X3L6</accession>
<dbReference type="Proteomes" id="UP000009168">
    <property type="component" value="Unassembled WGS sequence"/>
</dbReference>
<dbReference type="KEGG" id="tet:TTHERM_001035761"/>
<dbReference type="PROSITE" id="PS51294">
    <property type="entry name" value="HTH_MYB"/>
    <property type="match status" value="2"/>
</dbReference>
<keyword evidence="6" id="KW-0508">mRNA splicing</keyword>
<dbReference type="AlphaFoldDB" id="W7X3L6"/>
<evidence type="ECO:0000259" key="11">
    <source>
        <dbReference type="PROSITE" id="PS51294"/>
    </source>
</evidence>
<dbReference type="GO" id="GO:0000398">
    <property type="term" value="P:mRNA splicing, via spliceosome"/>
    <property type="evidence" value="ECO:0007669"/>
    <property type="project" value="InterPro"/>
</dbReference>